<dbReference type="CDD" id="cd17789">
    <property type="entry name" value="CBS_pair_plant_CBSX"/>
    <property type="match status" value="1"/>
</dbReference>
<protein>
    <recommendedName>
        <fullName evidence="4">CBS domain-containing protein</fullName>
    </recommendedName>
</protein>
<dbReference type="SMART" id="SM00116">
    <property type="entry name" value="CBS"/>
    <property type="match status" value="2"/>
</dbReference>
<evidence type="ECO:0000313" key="5">
    <source>
        <dbReference type="EMBL" id="KAK9918235.1"/>
    </source>
</evidence>
<keyword evidence="1" id="KW-0677">Repeat</keyword>
<evidence type="ECO:0000256" key="1">
    <source>
        <dbReference type="ARBA" id="ARBA00022737"/>
    </source>
</evidence>
<accession>A0ABR2Z3K3</accession>
<organism evidence="5 6">
    <name type="scientific">Coccomyxa subellipsoidea</name>
    <dbReference type="NCBI Taxonomy" id="248742"/>
    <lineage>
        <taxon>Eukaryota</taxon>
        <taxon>Viridiplantae</taxon>
        <taxon>Chlorophyta</taxon>
        <taxon>core chlorophytes</taxon>
        <taxon>Trebouxiophyceae</taxon>
        <taxon>Trebouxiophyceae incertae sedis</taxon>
        <taxon>Coccomyxaceae</taxon>
        <taxon>Coccomyxa</taxon>
    </lineage>
</organism>
<evidence type="ECO:0000313" key="6">
    <source>
        <dbReference type="Proteomes" id="UP001491310"/>
    </source>
</evidence>
<dbReference type="SUPFAM" id="SSF54631">
    <property type="entry name" value="CBS-domain pair"/>
    <property type="match status" value="1"/>
</dbReference>
<dbReference type="Gene3D" id="3.10.580.10">
    <property type="entry name" value="CBS-domain"/>
    <property type="match status" value="1"/>
</dbReference>
<evidence type="ECO:0000256" key="3">
    <source>
        <dbReference type="SAM" id="MobiDB-lite"/>
    </source>
</evidence>
<dbReference type="PANTHER" id="PTHR48108">
    <property type="entry name" value="CBS DOMAIN-CONTAINING PROTEIN CBSX2, CHLOROPLASTIC"/>
    <property type="match status" value="1"/>
</dbReference>
<evidence type="ECO:0000259" key="4">
    <source>
        <dbReference type="PROSITE" id="PS51371"/>
    </source>
</evidence>
<feature type="domain" description="CBS" evidence="4">
    <location>
        <begin position="183"/>
        <end position="240"/>
    </location>
</feature>
<dbReference type="PANTHER" id="PTHR48108:SF6">
    <property type="entry name" value="CBS DOMAIN-CONTAINING PROTEIN CBSX1, CHLOROPLASTIC"/>
    <property type="match status" value="1"/>
</dbReference>
<dbReference type="InterPro" id="IPR046342">
    <property type="entry name" value="CBS_dom_sf"/>
</dbReference>
<feature type="domain" description="CBS" evidence="4">
    <location>
        <begin position="91"/>
        <end position="150"/>
    </location>
</feature>
<dbReference type="Pfam" id="PF00571">
    <property type="entry name" value="CBS"/>
    <property type="match status" value="2"/>
</dbReference>
<evidence type="ECO:0000256" key="2">
    <source>
        <dbReference type="PROSITE-ProRule" id="PRU00703"/>
    </source>
</evidence>
<dbReference type="PROSITE" id="PS51371">
    <property type="entry name" value="CBS"/>
    <property type="match status" value="2"/>
</dbReference>
<keyword evidence="6" id="KW-1185">Reference proteome</keyword>
<gene>
    <name evidence="5" type="ORF">WJX75_002436</name>
</gene>
<name>A0ABR2Z3K3_9CHLO</name>
<comment type="caution">
    <text evidence="5">The sequence shown here is derived from an EMBL/GenBank/DDBJ whole genome shotgun (WGS) entry which is preliminary data.</text>
</comment>
<proteinExistence type="predicted"/>
<reference evidence="5 6" key="1">
    <citation type="journal article" date="2024" name="Nat. Commun.">
        <title>Phylogenomics reveals the evolutionary origins of lichenization in chlorophyte algae.</title>
        <authorList>
            <person name="Puginier C."/>
            <person name="Libourel C."/>
            <person name="Otte J."/>
            <person name="Skaloud P."/>
            <person name="Haon M."/>
            <person name="Grisel S."/>
            <person name="Petersen M."/>
            <person name="Berrin J.G."/>
            <person name="Delaux P.M."/>
            <person name="Dal Grande F."/>
            <person name="Keller J."/>
        </authorList>
    </citation>
    <scope>NUCLEOTIDE SEQUENCE [LARGE SCALE GENOMIC DNA]</scope>
    <source>
        <strain evidence="5 6">SAG 216-7</strain>
    </source>
</reference>
<dbReference type="Proteomes" id="UP001491310">
    <property type="component" value="Unassembled WGS sequence"/>
</dbReference>
<dbReference type="EMBL" id="JALJOT010000001">
    <property type="protein sequence ID" value="KAK9918235.1"/>
    <property type="molecule type" value="Genomic_DNA"/>
</dbReference>
<keyword evidence="2" id="KW-0129">CBS domain</keyword>
<feature type="region of interest" description="Disordered" evidence="3">
    <location>
        <begin position="1"/>
        <end position="34"/>
    </location>
</feature>
<dbReference type="InterPro" id="IPR051462">
    <property type="entry name" value="CBS_domain-containing"/>
</dbReference>
<dbReference type="InterPro" id="IPR000644">
    <property type="entry name" value="CBS_dom"/>
</dbReference>
<sequence length="245" mass="26691">MVQSKVEPGAQPHRSNGGPTRNCKPNLDRAQKRVGTSVLPSRILAGPVSTFYFHPSQRLRDSRLSLVFPRAVAAPYALPEIGGPHMVDDVMTKGRIFSARVDTPVDDALELMVKYRVSGLPVLDDSNRVVGVVSDYDLLSLDAVSGKMQEAGFFPKADTNWDSFHEVQKLVLKNAGRVVGDVMTENPVVVRANTDMTSAARMLLDTRVRRLPVVDDDGRLVGIFTRGDVIKAALDVRRAAAGRSG</sequence>